<feature type="chain" id="PRO_5001571777" evidence="1">
    <location>
        <begin position="20"/>
        <end position="675"/>
    </location>
</feature>
<dbReference type="HOGENOM" id="CLU_416557_0_0_1"/>
<dbReference type="AlphaFoldDB" id="A0A059EYL0"/>
<evidence type="ECO:0000313" key="3">
    <source>
        <dbReference type="Proteomes" id="UP000030655"/>
    </source>
</evidence>
<protein>
    <submittedName>
        <fullName evidence="2">Uncharacterized protein</fullName>
    </submittedName>
</protein>
<sequence>MKNFLAIFVFLLNFEYIMPTTSEYSSVYEYFAETYSKNPILEESHCKNNEESTHVAMETNEVITNNSTTDIETDKSSFEATYQRLKHDFEVTNLRSTEQDKEITDKMLDDIIYIEENFFNCNNSITKQYNYSKLDEISSDLINSHHENLEVQNDSLARDFYKNDESHASQGLSFTRASKEKASLNDNCKYFNKRHEISNNHQNYVASDTENYLLFDYNQNDNDKKFFYDSNDKYFSQPYHKDSTLSLENTKEAHNENVDIRERNESILMIPDSDVSAFLHEKTDLVLNAEFGTEETKQRNEESVLNLTIDQIPNTKNKKNIELAHSDPHTSFSIKNDQPIFLKPYNPLNSIHGGKQIGLSSNPIYIHFQTIEKENGIYFICVVNEINSKNKLQRLSSGKKFRNSINAYNEFYSILSKNYTTTIVEINSETKYNLLFDEYIEFKNWAILNFNIFKIDISRGGFSKLKTYKTFSKSKRATDIINLIIQIFESENYRILFDIIPCLRLLKILKTKTSIISPLKIIKYLQLIICKFEIFRYILFLNNRTREVGWKILSENSKFNETAAIICLILHRILFNVRIPNINLEVLEIYSFFYFLKAHSIGFIYLLPVIEIFCHRSIVENNYLQLNTDDLENLIGLNFSKEFQDMEVYKLFKRKFMEYIGVLPKKQYEMLIEFG</sequence>
<dbReference type="EMBL" id="KK365204">
    <property type="protein sequence ID" value="KCZ80103.1"/>
    <property type="molecule type" value="Genomic_DNA"/>
</dbReference>
<accession>A0A059EYL0</accession>
<reference evidence="3" key="1">
    <citation type="submission" date="2013-02" db="EMBL/GenBank/DDBJ databases">
        <authorList>
            <consortium name="The Broad Institute Genome Sequencing Platform"/>
            <person name="Cuomo C."/>
            <person name="Becnel J."/>
            <person name="Sanscrainte N."/>
            <person name="Walker B."/>
            <person name="Young S.K."/>
            <person name="Zeng Q."/>
            <person name="Gargeya S."/>
            <person name="Fitzgerald M."/>
            <person name="Haas B."/>
            <person name="Abouelleil A."/>
            <person name="Alvarado L."/>
            <person name="Arachchi H.M."/>
            <person name="Berlin A.M."/>
            <person name="Chapman S.B."/>
            <person name="Dewar J."/>
            <person name="Goldberg J."/>
            <person name="Griggs A."/>
            <person name="Gujja S."/>
            <person name="Hansen M."/>
            <person name="Howarth C."/>
            <person name="Imamovic A."/>
            <person name="Larimer J."/>
            <person name="McCowan C."/>
            <person name="Murphy C."/>
            <person name="Neiman D."/>
            <person name="Pearson M."/>
            <person name="Priest M."/>
            <person name="Roberts A."/>
            <person name="Saif S."/>
            <person name="Shea T."/>
            <person name="Sisk P."/>
            <person name="Sykes S."/>
            <person name="Wortman J."/>
            <person name="Nusbaum C."/>
            <person name="Birren B."/>
        </authorList>
    </citation>
    <scope>NUCLEOTIDE SEQUENCE [LARGE SCALE GENOMIC DNA]</scope>
    <source>
        <strain evidence="3">PRA339</strain>
    </source>
</reference>
<gene>
    <name evidence="2" type="ORF">H312_02507</name>
</gene>
<keyword evidence="1" id="KW-0732">Signal</keyword>
<evidence type="ECO:0000313" key="2">
    <source>
        <dbReference type="EMBL" id="KCZ80103.1"/>
    </source>
</evidence>
<name>A0A059EYL0_9MICR</name>
<keyword evidence="3" id="KW-1185">Reference proteome</keyword>
<proteinExistence type="predicted"/>
<dbReference type="Proteomes" id="UP000030655">
    <property type="component" value="Unassembled WGS sequence"/>
</dbReference>
<evidence type="ECO:0000256" key="1">
    <source>
        <dbReference type="SAM" id="SignalP"/>
    </source>
</evidence>
<organism evidence="2 3">
    <name type="scientific">Anncaliia algerae PRA339</name>
    <dbReference type="NCBI Taxonomy" id="1288291"/>
    <lineage>
        <taxon>Eukaryota</taxon>
        <taxon>Fungi</taxon>
        <taxon>Fungi incertae sedis</taxon>
        <taxon>Microsporidia</taxon>
        <taxon>Tubulinosematoidea</taxon>
        <taxon>Tubulinosematidae</taxon>
        <taxon>Anncaliia</taxon>
    </lineage>
</organism>
<feature type="signal peptide" evidence="1">
    <location>
        <begin position="1"/>
        <end position="19"/>
    </location>
</feature>
<dbReference type="OrthoDB" id="10296331at2759"/>
<dbReference type="VEuPathDB" id="MicrosporidiaDB:H312_02507"/>
<reference evidence="2 3" key="2">
    <citation type="submission" date="2014-03" db="EMBL/GenBank/DDBJ databases">
        <title>The Genome Sequence of Anncaliia algerae insect isolate PRA339.</title>
        <authorList>
            <consortium name="The Broad Institute Genome Sequencing Platform"/>
            <consortium name="The Broad Institute Genome Sequencing Center for Infectious Disease"/>
            <person name="Cuomo C."/>
            <person name="Becnel J."/>
            <person name="Sanscrainte N."/>
            <person name="Walker B."/>
            <person name="Young S.K."/>
            <person name="Zeng Q."/>
            <person name="Gargeya S."/>
            <person name="Fitzgerald M."/>
            <person name="Haas B."/>
            <person name="Abouelleil A."/>
            <person name="Alvarado L."/>
            <person name="Arachchi H.M."/>
            <person name="Berlin A.M."/>
            <person name="Chapman S.B."/>
            <person name="Dewar J."/>
            <person name="Goldberg J."/>
            <person name="Griggs A."/>
            <person name="Gujja S."/>
            <person name="Hansen M."/>
            <person name="Howarth C."/>
            <person name="Imamovic A."/>
            <person name="Larimer J."/>
            <person name="McCowan C."/>
            <person name="Murphy C."/>
            <person name="Neiman D."/>
            <person name="Pearson M."/>
            <person name="Priest M."/>
            <person name="Roberts A."/>
            <person name="Saif S."/>
            <person name="Shea T."/>
            <person name="Sisk P."/>
            <person name="Sykes S."/>
            <person name="Wortman J."/>
            <person name="Nusbaum C."/>
            <person name="Birren B."/>
        </authorList>
    </citation>
    <scope>NUCLEOTIDE SEQUENCE [LARGE SCALE GENOMIC DNA]</scope>
    <source>
        <strain evidence="2 3">PRA339</strain>
    </source>
</reference>